<dbReference type="NCBIfam" id="TIGR01975">
    <property type="entry name" value="isoAsp_dipep"/>
    <property type="match status" value="1"/>
</dbReference>
<feature type="binding site" evidence="3">
    <location>
        <position position="164"/>
    </location>
    <ligand>
        <name>substrate</name>
    </ligand>
</feature>
<comment type="subcellular location">
    <subcellularLocation>
        <location evidence="1">Cytoplasm</location>
    </subcellularLocation>
</comment>
<sequence>MLTLIKNATLYSPKPQGVKDVLLGGKQVLALTEPGALSLSGMKLDVIDAAGQCLVPGLVDPLVHISGGGGEGGFHTRTPEMQLTEATLAGVTTVVGALGTDAVSRSLEDLLAKAYALDNEGLSTYIYTGSYEYPVKTLTGDITRDLMLIGKVIGIGEIAIADHRGSQLSVAELARVASQARVGGMLSGKGGKVFVHVGDGSTGLALLHQVAKETDIPLGQFYPTHINRSAALLEQGVVFARAGGVIDITASENTPALPNDEIPAVAAVHYALESGVSVSQITLSSDGNASLPVFDEQGRLAGLEVGRVGSLARVFRELVAAGINLEDALAMTSTNAARTLGLEPKGVIAEGADADLVLLDRSFCPDSVWCRGKRMVAGGKAQVRGTFEPVGL</sequence>
<dbReference type="GO" id="GO:0046872">
    <property type="term" value="F:metal ion binding"/>
    <property type="evidence" value="ECO:0007669"/>
    <property type="project" value="UniProtKB-KW"/>
</dbReference>
<evidence type="ECO:0000313" key="7">
    <source>
        <dbReference type="Proteomes" id="UP000663281"/>
    </source>
</evidence>
<feature type="binding site" evidence="3">
    <location>
        <position position="228"/>
    </location>
    <ligand>
        <name>substrate</name>
    </ligand>
</feature>
<feature type="binding site" evidence="4">
    <location>
        <position position="225"/>
    </location>
    <ligand>
        <name>Zn(2+)</name>
        <dbReference type="ChEBI" id="CHEBI:29105"/>
        <label>2</label>
        <note>catalytic</note>
    </ligand>
</feature>
<gene>
    <name evidence="6" type="ORF">JYB88_13285</name>
</gene>
<proteinExistence type="inferred from homology"/>
<evidence type="ECO:0000256" key="4">
    <source>
        <dbReference type="PIRSR" id="PIRSR001238-3"/>
    </source>
</evidence>
<feature type="binding site" evidence="3">
    <location>
        <position position="131"/>
    </location>
    <ligand>
        <name>substrate</name>
    </ligand>
</feature>
<dbReference type="KEGG" id="scyp:JYB88_13285"/>
<feature type="binding site" evidence="3">
    <location>
        <begin position="69"/>
        <end position="71"/>
    </location>
    <ligand>
        <name>substrate</name>
    </ligand>
</feature>
<keyword evidence="1 4" id="KW-0479">Metal-binding</keyword>
<comment type="similarity">
    <text evidence="1">Belongs to the peptidase M38 family.</text>
</comment>
<dbReference type="GO" id="GO:0006508">
    <property type="term" value="P:proteolysis"/>
    <property type="evidence" value="ECO:0007669"/>
    <property type="project" value="UniProtKB-KW"/>
</dbReference>
<dbReference type="Pfam" id="PF01979">
    <property type="entry name" value="Amidohydro_1"/>
    <property type="match status" value="1"/>
</dbReference>
<comment type="cofactor">
    <cofactor evidence="1 4">
        <name>Zn(2+)</name>
        <dbReference type="ChEBI" id="CHEBI:29105"/>
    </cofactor>
    <text evidence="1 4">Binds 2 Zn(2+) ions per subunit.</text>
</comment>
<dbReference type="Proteomes" id="UP000663281">
    <property type="component" value="Chromosome"/>
</dbReference>
<dbReference type="GO" id="GO:0008237">
    <property type="term" value="F:metallopeptidase activity"/>
    <property type="evidence" value="ECO:0007669"/>
    <property type="project" value="UniProtKB-KW"/>
</dbReference>
<feature type="domain" description="Amidohydrolase-related" evidence="5">
    <location>
        <begin position="54"/>
        <end position="374"/>
    </location>
</feature>
<evidence type="ECO:0000259" key="5">
    <source>
        <dbReference type="Pfam" id="PF01979"/>
    </source>
</evidence>
<keyword evidence="1 6" id="KW-0378">Hydrolase</keyword>
<organism evidence="6 7">
    <name type="scientific">Shewanella cyperi</name>
    <dbReference type="NCBI Taxonomy" id="2814292"/>
    <lineage>
        <taxon>Bacteria</taxon>
        <taxon>Pseudomonadati</taxon>
        <taxon>Pseudomonadota</taxon>
        <taxon>Gammaproteobacteria</taxon>
        <taxon>Alteromonadales</taxon>
        <taxon>Shewanellaceae</taxon>
        <taxon>Shewanella</taxon>
    </lineage>
</organism>
<dbReference type="Gene3D" id="3.20.20.140">
    <property type="entry name" value="Metal-dependent hydrolases"/>
    <property type="match status" value="1"/>
</dbReference>
<feature type="binding site" evidence="3">
    <location>
        <position position="290"/>
    </location>
    <ligand>
        <name>substrate</name>
    </ligand>
</feature>
<feature type="binding site" evidence="4">
    <location>
        <position position="286"/>
    </location>
    <ligand>
        <name>Zn(2+)</name>
        <dbReference type="ChEBI" id="CHEBI:29105"/>
        <label>1</label>
        <note>catalytic</note>
    </ligand>
</feature>
<keyword evidence="7" id="KW-1185">Reference proteome</keyword>
<feature type="binding site" evidence="4">
    <location>
        <position position="196"/>
    </location>
    <ligand>
        <name>Zn(2+)</name>
        <dbReference type="ChEBI" id="CHEBI:29105"/>
        <label>2</label>
        <note>catalytic</note>
    </ligand>
</feature>
<dbReference type="InterPro" id="IPR011059">
    <property type="entry name" value="Metal-dep_hydrolase_composite"/>
</dbReference>
<evidence type="ECO:0000256" key="2">
    <source>
        <dbReference type="PIRSR" id="PIRSR001238-1"/>
    </source>
</evidence>
<dbReference type="InterPro" id="IPR050378">
    <property type="entry name" value="Metallo-dep_Hydrolases_sf"/>
</dbReference>
<name>A0A974XIV8_9GAMM</name>
<dbReference type="AlphaFoldDB" id="A0A974XIV8"/>
<dbReference type="EC" id="3.4.19.-" evidence="1"/>
<reference evidence="6 7" key="1">
    <citation type="submission" date="2021-03" db="EMBL/GenBank/DDBJ databases">
        <title>Novel species identification of genus Shewanella.</title>
        <authorList>
            <person name="Liu G."/>
            <person name="Zhang Q."/>
        </authorList>
    </citation>
    <scope>NUCLEOTIDE SEQUENCE [LARGE SCALE GENOMIC DNA]</scope>
    <source>
        <strain evidence="6 7">FJAT-53726</strain>
    </source>
</reference>
<evidence type="ECO:0000313" key="6">
    <source>
        <dbReference type="EMBL" id="QSX29196.1"/>
    </source>
</evidence>
<comment type="function">
    <text evidence="1">Catalyzes the hydrolytic cleavage of a subset of L-isoaspartyl (L-beta-aspartyl) dipeptides. Used to degrade proteins damaged by L-isoaspartyl residues formation.</text>
</comment>
<dbReference type="PANTHER" id="PTHR11647:SF1">
    <property type="entry name" value="COLLAPSIN RESPONSE MEDIATOR PROTEIN"/>
    <property type="match status" value="1"/>
</dbReference>
<dbReference type="GO" id="GO:0005737">
    <property type="term" value="C:cytoplasm"/>
    <property type="evidence" value="ECO:0007669"/>
    <property type="project" value="UniProtKB-SubCell"/>
</dbReference>
<protein>
    <recommendedName>
        <fullName evidence="1">Isoaspartyl dipeptidase</fullName>
        <ecNumber evidence="1">3.4.19.-</ecNumber>
    </recommendedName>
</protein>
<dbReference type="PANTHER" id="PTHR11647">
    <property type="entry name" value="HYDRANTOINASE/DIHYDROPYRIMIDINASE FAMILY MEMBER"/>
    <property type="match status" value="1"/>
</dbReference>
<feature type="active site" description="Proton acceptor" evidence="2">
    <location>
        <position position="286"/>
    </location>
</feature>
<keyword evidence="1" id="KW-0482">Metalloprotease</keyword>
<dbReference type="SUPFAM" id="SSF51556">
    <property type="entry name" value="Metallo-dependent hydrolases"/>
    <property type="match status" value="1"/>
</dbReference>
<evidence type="ECO:0000256" key="1">
    <source>
        <dbReference type="PIRNR" id="PIRNR001238"/>
    </source>
</evidence>
<dbReference type="InterPro" id="IPR032466">
    <property type="entry name" value="Metal_Hydrolase"/>
</dbReference>
<dbReference type="GO" id="GO:0008798">
    <property type="term" value="F:beta-aspartyl-peptidase activity"/>
    <property type="evidence" value="ECO:0007669"/>
    <property type="project" value="InterPro"/>
</dbReference>
<dbReference type="InterPro" id="IPR010229">
    <property type="entry name" value="Pept_M38_dipep"/>
</dbReference>
<keyword evidence="1 4" id="KW-0862">Zinc</keyword>
<dbReference type="SUPFAM" id="SSF51338">
    <property type="entry name" value="Composite domain of metallo-dependent hydrolases"/>
    <property type="match status" value="1"/>
</dbReference>
<feature type="binding site" evidence="4">
    <location>
        <position position="64"/>
    </location>
    <ligand>
        <name>Zn(2+)</name>
        <dbReference type="ChEBI" id="CHEBI:29105"/>
        <label>1</label>
        <note>catalytic</note>
    </ligand>
</feature>
<dbReference type="Gene3D" id="2.30.40.10">
    <property type="entry name" value="Urease, subunit C, domain 1"/>
    <property type="match status" value="1"/>
</dbReference>
<dbReference type="InterPro" id="IPR006680">
    <property type="entry name" value="Amidohydro-rel"/>
</dbReference>
<comment type="PTM">
    <text evidence="1">Carboxylation allows a single lysine to coordinate two zinc ions.</text>
</comment>
<dbReference type="PIRSF" id="PIRSF001238">
    <property type="entry name" value="IadA"/>
    <property type="match status" value="1"/>
</dbReference>
<feature type="binding site" evidence="3">
    <location>
        <position position="100"/>
    </location>
    <ligand>
        <name>substrate</name>
    </ligand>
</feature>
<dbReference type="GO" id="GO:0016810">
    <property type="term" value="F:hydrolase activity, acting on carbon-nitrogen (but not peptide) bonds"/>
    <property type="evidence" value="ECO:0007669"/>
    <property type="project" value="InterPro"/>
</dbReference>
<accession>A0A974XIV8</accession>
<dbReference type="EMBL" id="CP071504">
    <property type="protein sequence ID" value="QSX29196.1"/>
    <property type="molecule type" value="Genomic_DNA"/>
</dbReference>
<dbReference type="RefSeq" id="WP_207324411.1">
    <property type="nucleotide sequence ID" value="NZ_CP071504.1"/>
</dbReference>
<keyword evidence="1" id="KW-0645">Protease</keyword>
<evidence type="ECO:0000256" key="3">
    <source>
        <dbReference type="PIRSR" id="PIRSR001238-2"/>
    </source>
</evidence>